<evidence type="ECO:0000256" key="6">
    <source>
        <dbReference type="ARBA" id="ARBA00023136"/>
    </source>
</evidence>
<dbReference type="OrthoDB" id="9767361at2"/>
<reference evidence="13 14" key="2">
    <citation type="submission" date="2012-02" db="EMBL/GenBank/DDBJ databases">
        <title>Improved High-Quality Draft sequence of Desulfobacter postgatei 2ac9.</title>
        <authorList>
            <consortium name="US DOE Joint Genome Institute"/>
            <person name="Lucas S."/>
            <person name="Han J."/>
            <person name="Lapidus A."/>
            <person name="Cheng J.-F."/>
            <person name="Goodwin L."/>
            <person name="Pitluck S."/>
            <person name="Peters L."/>
            <person name="Ovchinnikova G."/>
            <person name="Held B."/>
            <person name="Detter J.C."/>
            <person name="Han C."/>
            <person name="Tapia R."/>
            <person name="Land M."/>
            <person name="Hauser L."/>
            <person name="Kyrpides N."/>
            <person name="Ivanova N."/>
            <person name="Pagani I."/>
            <person name="Orellana R."/>
            <person name="Lovley D."/>
            <person name="Woyke T."/>
        </authorList>
    </citation>
    <scope>NUCLEOTIDE SEQUENCE [LARGE SCALE GENOMIC DNA]</scope>
    <source>
        <strain evidence="13 14">2ac9</strain>
    </source>
</reference>
<dbReference type="InterPro" id="IPR001807">
    <property type="entry name" value="ClC"/>
</dbReference>
<keyword evidence="14" id="KW-1185">Reference proteome</keyword>
<protein>
    <submittedName>
        <fullName evidence="13">Chloride channel protein EriC</fullName>
    </submittedName>
</protein>
<dbReference type="eggNOG" id="COG0038">
    <property type="taxonomic scope" value="Bacteria"/>
</dbReference>
<feature type="domain" description="CBS" evidence="12">
    <location>
        <begin position="515"/>
        <end position="572"/>
    </location>
</feature>
<dbReference type="SMART" id="SM00116">
    <property type="entry name" value="CBS"/>
    <property type="match status" value="2"/>
</dbReference>
<keyword evidence="9" id="KW-0407">Ion channel</keyword>
<evidence type="ECO:0000256" key="9">
    <source>
        <dbReference type="ARBA" id="ARBA00023303"/>
    </source>
</evidence>
<dbReference type="HOGENOM" id="CLU_015263_5_1_7"/>
<dbReference type="Gene3D" id="3.10.580.10">
    <property type="entry name" value="CBS-domain"/>
    <property type="match status" value="1"/>
</dbReference>
<dbReference type="SUPFAM" id="SSF54631">
    <property type="entry name" value="CBS-domain pair"/>
    <property type="match status" value="1"/>
</dbReference>
<dbReference type="InterPro" id="IPR014743">
    <property type="entry name" value="Cl-channel_core"/>
</dbReference>
<evidence type="ECO:0000256" key="7">
    <source>
        <dbReference type="ARBA" id="ARBA00023173"/>
    </source>
</evidence>
<evidence type="ECO:0000256" key="4">
    <source>
        <dbReference type="ARBA" id="ARBA00022989"/>
    </source>
</evidence>
<dbReference type="CDD" id="cd00400">
    <property type="entry name" value="Voltage_gated_ClC"/>
    <property type="match status" value="1"/>
</dbReference>
<dbReference type="PANTHER" id="PTHR43427">
    <property type="entry name" value="CHLORIDE CHANNEL PROTEIN CLC-E"/>
    <property type="match status" value="1"/>
</dbReference>
<feature type="transmembrane region" description="Helical" evidence="11">
    <location>
        <begin position="154"/>
        <end position="177"/>
    </location>
</feature>
<dbReference type="Gene3D" id="1.10.3080.10">
    <property type="entry name" value="Clc chloride channel"/>
    <property type="match status" value="1"/>
</dbReference>
<evidence type="ECO:0000256" key="8">
    <source>
        <dbReference type="ARBA" id="ARBA00023214"/>
    </source>
</evidence>
<keyword evidence="2" id="KW-0813">Transport</keyword>
<evidence type="ECO:0000256" key="2">
    <source>
        <dbReference type="ARBA" id="ARBA00022448"/>
    </source>
</evidence>
<proteinExistence type="predicted"/>
<dbReference type="PANTHER" id="PTHR43427:SF6">
    <property type="entry name" value="CHLORIDE CHANNEL PROTEIN CLC-E"/>
    <property type="match status" value="1"/>
</dbReference>
<dbReference type="Pfam" id="PF00571">
    <property type="entry name" value="CBS"/>
    <property type="match status" value="2"/>
</dbReference>
<evidence type="ECO:0000256" key="3">
    <source>
        <dbReference type="ARBA" id="ARBA00022692"/>
    </source>
</evidence>
<evidence type="ECO:0000313" key="14">
    <source>
        <dbReference type="Proteomes" id="UP000005778"/>
    </source>
</evidence>
<dbReference type="PRINTS" id="PR00762">
    <property type="entry name" value="CLCHANNEL"/>
</dbReference>
<sequence>MRTIKQLYNIFYAKFFLFDDRLVLMTAGAVVGIFAGLAAVALRLSLASVLEYLAPYRQYAWAFILPGIGAMLSFLFLDKVVREGAGHGVPEVIYAVSRRGGLLRFRSTFSRLISSFLTIASGGSAGPEAPVVMSGSAIGSNIAKFLDLNDRQRMTLVGCGTAGAIASIFHAPVAGLIFSVEIILGEWKFVNIIPITIAAVAGAQISEAIIPAKELFQHHPFSFFTGDILGSIGLALFTALISVIFTWTLRKVGALAKRTPVSPWLRAMIGGCTVGTIGIFMPMVLGEGYHPIMEMVSGTFPMTFWLVFIGLFLKIFVTSMTLGWGGSGGIFAPCLVIGSLTGVVFHKAMIFVFPNAAVTSEGAYALLGMTGIMAGVMQAPLTSIFLIAEITGGYEAVLLLLLVSSISSTLSYIIEPSSFYFKDLIERGEFMRPGTDARILSDLSLNEIIDTNYTPVSENMVFRAFIDIIRNSDRDHYPVISDETGNYMGMVRVSSIRKYALDPAFYDMIFLNQIMDRDMVTASFDDNLHDVLEFMETFNIDHIPVVDHHRFSGMISKARILDLYRRELIMQTNIQ</sequence>
<feature type="transmembrane region" description="Helical" evidence="11">
    <location>
        <begin position="330"/>
        <end position="353"/>
    </location>
</feature>
<evidence type="ECO:0000313" key="13">
    <source>
        <dbReference type="EMBL" id="EIM63777.1"/>
    </source>
</evidence>
<dbReference type="eggNOG" id="COG0517">
    <property type="taxonomic scope" value="Bacteria"/>
</dbReference>
<keyword evidence="5" id="KW-0406">Ion transport</keyword>
<keyword evidence="7" id="KW-0869">Chloride channel</keyword>
<name>I5B2R4_9BACT</name>
<evidence type="ECO:0000256" key="5">
    <source>
        <dbReference type="ARBA" id="ARBA00023065"/>
    </source>
</evidence>
<evidence type="ECO:0000256" key="10">
    <source>
        <dbReference type="PROSITE-ProRule" id="PRU00703"/>
    </source>
</evidence>
<feature type="transmembrane region" description="Helical" evidence="11">
    <location>
        <begin position="221"/>
        <end position="244"/>
    </location>
</feature>
<dbReference type="PROSITE" id="PS51371">
    <property type="entry name" value="CBS"/>
    <property type="match status" value="1"/>
</dbReference>
<dbReference type="Proteomes" id="UP000005778">
    <property type="component" value="Chromosome"/>
</dbReference>
<dbReference type="GO" id="GO:0034707">
    <property type="term" value="C:chloride channel complex"/>
    <property type="evidence" value="ECO:0007669"/>
    <property type="project" value="UniProtKB-KW"/>
</dbReference>
<dbReference type="GO" id="GO:0005254">
    <property type="term" value="F:chloride channel activity"/>
    <property type="evidence" value="ECO:0007669"/>
    <property type="project" value="UniProtKB-KW"/>
</dbReference>
<keyword evidence="8" id="KW-0868">Chloride</keyword>
<dbReference type="SUPFAM" id="SSF81340">
    <property type="entry name" value="Clc chloride channel"/>
    <property type="match status" value="1"/>
</dbReference>
<keyword evidence="10" id="KW-0129">CBS domain</keyword>
<comment type="subcellular location">
    <subcellularLocation>
        <location evidence="1">Membrane</location>
        <topology evidence="1">Multi-pass membrane protein</topology>
    </subcellularLocation>
</comment>
<feature type="transmembrane region" description="Helical" evidence="11">
    <location>
        <begin position="394"/>
        <end position="414"/>
    </location>
</feature>
<feature type="transmembrane region" description="Helical" evidence="11">
    <location>
        <begin position="264"/>
        <end position="284"/>
    </location>
</feature>
<dbReference type="InterPro" id="IPR000644">
    <property type="entry name" value="CBS_dom"/>
</dbReference>
<keyword evidence="3 11" id="KW-0812">Transmembrane</keyword>
<keyword evidence="6 11" id="KW-0472">Membrane</keyword>
<dbReference type="AlphaFoldDB" id="I5B2R4"/>
<dbReference type="Pfam" id="PF00654">
    <property type="entry name" value="Voltage_CLC"/>
    <property type="match status" value="1"/>
</dbReference>
<reference evidence="13 14" key="1">
    <citation type="submission" date="2011-09" db="EMBL/GenBank/DDBJ databases">
        <authorList>
            <consortium name="US DOE Joint Genome Institute (JGI-PGF)"/>
            <person name="Lucas S."/>
            <person name="Han J."/>
            <person name="Lapidus A."/>
            <person name="Cheng J.-F."/>
            <person name="Goodwin L."/>
            <person name="Pitluck S."/>
            <person name="Peters L."/>
            <person name="Land M.L."/>
            <person name="Hauser L."/>
            <person name="Orellana R."/>
            <person name="Lovley D."/>
            <person name="Woyke T.J."/>
        </authorList>
    </citation>
    <scope>NUCLEOTIDE SEQUENCE [LARGE SCALE GENOMIC DNA]</scope>
    <source>
        <strain evidence="13 14">2ac9</strain>
    </source>
</reference>
<dbReference type="RefSeq" id="WP_004073055.1">
    <property type="nucleotide sequence ID" value="NZ_CM001488.1"/>
</dbReference>
<gene>
    <name evidence="13" type="ORF">DespoDRAFT_01867</name>
</gene>
<keyword evidence="4 11" id="KW-1133">Transmembrane helix</keyword>
<dbReference type="InterPro" id="IPR046342">
    <property type="entry name" value="CBS_dom_sf"/>
</dbReference>
<organism evidence="13 14">
    <name type="scientific">Desulfobacter postgatei 2ac9</name>
    <dbReference type="NCBI Taxonomy" id="879212"/>
    <lineage>
        <taxon>Bacteria</taxon>
        <taxon>Pseudomonadati</taxon>
        <taxon>Thermodesulfobacteriota</taxon>
        <taxon>Desulfobacteria</taxon>
        <taxon>Desulfobacterales</taxon>
        <taxon>Desulfobacteraceae</taxon>
        <taxon>Desulfobacter</taxon>
    </lineage>
</organism>
<accession>I5B2R4</accession>
<evidence type="ECO:0000256" key="11">
    <source>
        <dbReference type="SAM" id="Phobius"/>
    </source>
</evidence>
<feature type="transmembrane region" description="Helical" evidence="11">
    <location>
        <begin position="58"/>
        <end position="77"/>
    </location>
</feature>
<feature type="transmembrane region" description="Helical" evidence="11">
    <location>
        <begin position="365"/>
        <end position="388"/>
    </location>
</feature>
<feature type="transmembrane region" description="Helical" evidence="11">
    <location>
        <begin position="21"/>
        <end position="46"/>
    </location>
</feature>
<dbReference type="STRING" id="879212.DespoDRAFT_01867"/>
<dbReference type="InterPro" id="IPR050368">
    <property type="entry name" value="ClC-type_chloride_channel"/>
</dbReference>
<evidence type="ECO:0000259" key="12">
    <source>
        <dbReference type="PROSITE" id="PS51371"/>
    </source>
</evidence>
<evidence type="ECO:0000256" key="1">
    <source>
        <dbReference type="ARBA" id="ARBA00004141"/>
    </source>
</evidence>
<feature type="transmembrane region" description="Helical" evidence="11">
    <location>
        <begin position="304"/>
        <end position="324"/>
    </location>
</feature>
<dbReference type="EMBL" id="CM001488">
    <property type="protein sequence ID" value="EIM63777.1"/>
    <property type="molecule type" value="Genomic_DNA"/>
</dbReference>